<feature type="domain" description="Manganese/iron superoxide dismutase N-terminal" evidence="6">
    <location>
        <begin position="74"/>
        <end position="154"/>
    </location>
</feature>
<name>L0HJ20_METFS</name>
<comment type="similarity">
    <text evidence="2">Belongs to the iron/manganese superoxide dismutase family.</text>
</comment>
<organism evidence="8 9">
    <name type="scientific">Methanoregula formicica (strain DSM 22288 / NBRC 105244 / SMSP)</name>
    <dbReference type="NCBI Taxonomy" id="593750"/>
    <lineage>
        <taxon>Archaea</taxon>
        <taxon>Methanobacteriati</taxon>
        <taxon>Methanobacteriota</taxon>
        <taxon>Stenosarchaea group</taxon>
        <taxon>Methanomicrobia</taxon>
        <taxon>Methanomicrobiales</taxon>
        <taxon>Methanoregulaceae</taxon>
        <taxon>Methanoregula</taxon>
    </lineage>
</organism>
<evidence type="ECO:0000256" key="5">
    <source>
        <dbReference type="ARBA" id="ARBA00023002"/>
    </source>
</evidence>
<dbReference type="InterPro" id="IPR050265">
    <property type="entry name" value="Fe/Mn_Superoxide_Dismutase"/>
</dbReference>
<reference evidence="9" key="1">
    <citation type="submission" date="2011-12" db="EMBL/GenBank/DDBJ databases">
        <title>Complete sequence of Methanoregula formicicum SMSP.</title>
        <authorList>
            <person name="Lucas S."/>
            <person name="Han J."/>
            <person name="Lapidus A."/>
            <person name="Cheng J.-F."/>
            <person name="Goodwin L."/>
            <person name="Pitluck S."/>
            <person name="Peters L."/>
            <person name="Ovchinnikova G."/>
            <person name="Teshima H."/>
            <person name="Detter J.C."/>
            <person name="Han C."/>
            <person name="Tapia R."/>
            <person name="Land M."/>
            <person name="Hauser L."/>
            <person name="Kyrpides N."/>
            <person name="Ivanova N."/>
            <person name="Pagani I."/>
            <person name="Imachi H."/>
            <person name="Tamaki H."/>
            <person name="Sekiguchi Y."/>
            <person name="Kamagata Y."/>
            <person name="Cadillo-Quiroz H."/>
            <person name="Zinder S."/>
            <person name="Liu W.-T."/>
            <person name="Woyke T."/>
        </authorList>
    </citation>
    <scope>NUCLEOTIDE SEQUENCE [LARGE SCALE GENOMIC DNA]</scope>
    <source>
        <strain evidence="9">DSM 22288 / NBRC 105244 / SMSP</strain>
    </source>
</reference>
<dbReference type="EC" id="1.15.1.1" evidence="3"/>
<dbReference type="HOGENOM" id="CLU_031625_2_2_2"/>
<dbReference type="FunFam" id="3.55.40.20:FF:000004">
    <property type="entry name" value="Superoxide dismutase [Fe]"/>
    <property type="match status" value="1"/>
</dbReference>
<gene>
    <name evidence="8" type="ordered locus">Metfor_2788</name>
</gene>
<keyword evidence="9" id="KW-1185">Reference proteome</keyword>
<dbReference type="AlphaFoldDB" id="L0HJ20"/>
<dbReference type="FunFam" id="1.10.287.990:FF:000001">
    <property type="entry name" value="Superoxide dismutase"/>
    <property type="match status" value="1"/>
</dbReference>
<dbReference type="STRING" id="593750.Metfor_2788"/>
<dbReference type="Gene3D" id="3.55.40.20">
    <property type="entry name" value="Iron/manganese superoxide dismutase, C-terminal domain"/>
    <property type="match status" value="1"/>
</dbReference>
<dbReference type="SUPFAM" id="SSF46609">
    <property type="entry name" value="Fe,Mn superoxide dismutase (SOD), N-terminal domain"/>
    <property type="match status" value="1"/>
</dbReference>
<keyword evidence="4" id="KW-0479">Metal-binding</keyword>
<dbReference type="GO" id="GO:0004784">
    <property type="term" value="F:superoxide dismutase activity"/>
    <property type="evidence" value="ECO:0007669"/>
    <property type="project" value="UniProtKB-EC"/>
</dbReference>
<dbReference type="InterPro" id="IPR001189">
    <property type="entry name" value="Mn/Fe_SOD"/>
</dbReference>
<dbReference type="InterPro" id="IPR036314">
    <property type="entry name" value="SOD_C_sf"/>
</dbReference>
<dbReference type="PROSITE" id="PS00088">
    <property type="entry name" value="SOD_MN"/>
    <property type="match status" value="1"/>
</dbReference>
<dbReference type="Pfam" id="PF00081">
    <property type="entry name" value="Sod_Fe_N"/>
    <property type="match status" value="1"/>
</dbReference>
<protein>
    <recommendedName>
        <fullName evidence="3">superoxide dismutase</fullName>
        <ecNumber evidence="3">1.15.1.1</ecNumber>
    </recommendedName>
</protein>
<evidence type="ECO:0000256" key="2">
    <source>
        <dbReference type="ARBA" id="ARBA00008714"/>
    </source>
</evidence>
<evidence type="ECO:0000256" key="1">
    <source>
        <dbReference type="ARBA" id="ARBA00001936"/>
    </source>
</evidence>
<dbReference type="KEGG" id="mfo:Metfor_2788"/>
<dbReference type="InterPro" id="IPR019833">
    <property type="entry name" value="Mn/Fe_SOD_BS"/>
</dbReference>
<dbReference type="SMR" id="L0HJ20"/>
<evidence type="ECO:0000259" key="6">
    <source>
        <dbReference type="Pfam" id="PF00081"/>
    </source>
</evidence>
<keyword evidence="5" id="KW-0560">Oxidoreductase</keyword>
<dbReference type="Proteomes" id="UP000010824">
    <property type="component" value="Chromosome"/>
</dbReference>
<dbReference type="PRINTS" id="PR01703">
    <property type="entry name" value="MNSODISMTASE"/>
</dbReference>
<dbReference type="EMBL" id="CP003167">
    <property type="protein sequence ID" value="AGB03771.1"/>
    <property type="molecule type" value="Genomic_DNA"/>
</dbReference>
<comment type="cofactor">
    <cofactor evidence="1">
        <name>Mn(2+)</name>
        <dbReference type="ChEBI" id="CHEBI:29035"/>
    </cofactor>
</comment>
<evidence type="ECO:0000259" key="7">
    <source>
        <dbReference type="Pfam" id="PF02777"/>
    </source>
</evidence>
<dbReference type="InterPro" id="IPR019831">
    <property type="entry name" value="Mn/Fe_SOD_N"/>
</dbReference>
<dbReference type="PANTHER" id="PTHR11404">
    <property type="entry name" value="SUPEROXIDE DISMUTASE 2"/>
    <property type="match status" value="1"/>
</dbReference>
<dbReference type="InterPro" id="IPR019832">
    <property type="entry name" value="Mn/Fe_SOD_C"/>
</dbReference>
<feature type="domain" description="Manganese/iron superoxide dismutase C-terminal" evidence="7">
    <location>
        <begin position="163"/>
        <end position="265"/>
    </location>
</feature>
<reference evidence="8 9" key="2">
    <citation type="journal article" date="2014" name="Genome Announc.">
        <title>Complete Genome Sequence of Methanoregula formicica SMSPT, a Mesophilic Hydrogenotrophic Methanogen Isolated from a Methanogenic Upflow Anaerobic Sludge Blanket Reactor.</title>
        <authorList>
            <person name="Yamamoto K."/>
            <person name="Tamaki H."/>
            <person name="Cadillo-Quiroz H."/>
            <person name="Imachi H."/>
            <person name="Kyrpides N."/>
            <person name="Woyke T."/>
            <person name="Goodwin L."/>
            <person name="Zinder S.H."/>
            <person name="Kamagata Y."/>
            <person name="Liu W.T."/>
        </authorList>
    </citation>
    <scope>NUCLEOTIDE SEQUENCE [LARGE SCALE GENOMIC DNA]</scope>
    <source>
        <strain evidence="9">DSM 22288 / NBRC 105244 / SMSP</strain>
    </source>
</reference>
<evidence type="ECO:0000313" key="8">
    <source>
        <dbReference type="EMBL" id="AGB03771.1"/>
    </source>
</evidence>
<dbReference type="Pfam" id="PF02777">
    <property type="entry name" value="Sod_Fe_C"/>
    <property type="match status" value="1"/>
</dbReference>
<dbReference type="PANTHER" id="PTHR11404:SF6">
    <property type="entry name" value="SUPEROXIDE DISMUTASE [MN], MITOCHONDRIAL"/>
    <property type="match status" value="1"/>
</dbReference>
<evidence type="ECO:0000256" key="3">
    <source>
        <dbReference type="ARBA" id="ARBA00012682"/>
    </source>
</evidence>
<accession>L0HJ20</accession>
<dbReference type="Gene3D" id="1.10.287.990">
    <property type="entry name" value="Fe,Mn superoxide dismutase (SOD) domain"/>
    <property type="match status" value="1"/>
</dbReference>
<evidence type="ECO:0000313" key="9">
    <source>
        <dbReference type="Proteomes" id="UP000010824"/>
    </source>
</evidence>
<proteinExistence type="inferred from homology"/>
<dbReference type="InParanoid" id="L0HJ20"/>
<dbReference type="SUPFAM" id="SSF54719">
    <property type="entry name" value="Fe,Mn superoxide dismutase (SOD), C-terminal domain"/>
    <property type="match status" value="1"/>
</dbReference>
<dbReference type="InterPro" id="IPR036324">
    <property type="entry name" value="Mn/Fe_SOD_N_sf"/>
</dbReference>
<sequence length="271" mass="30886" precursor="true">MAYADLADPPCSATLVLLLVFPVPPDVSNFVSWFGFWERAYTLQWCTPMQAGRLPEWAVPLFYEERIMENSRLYSLPKLPYEYNALSPAISEEQLKLHHQKHHQAYVNGANAIYEKLDKARKENATADMKAVLKELSFHIGGFKLHNLFWENLAPAGKGGGAPKGELAKAITGEFGTFDRFKTEFTQAAVSAEGSGWAALTFCHKTKRPLVMQIEKHNTNVYPGFSILMVLDVWEHAYYLDYKNDRAKFVDAFWTIVNWDVVAQRFEAARK</sequence>
<dbReference type="GO" id="GO:0046872">
    <property type="term" value="F:metal ion binding"/>
    <property type="evidence" value="ECO:0007669"/>
    <property type="project" value="UniProtKB-KW"/>
</dbReference>
<dbReference type="eggNOG" id="arCOG04147">
    <property type="taxonomic scope" value="Archaea"/>
</dbReference>
<evidence type="ECO:0000256" key="4">
    <source>
        <dbReference type="ARBA" id="ARBA00022723"/>
    </source>
</evidence>